<organism evidence="1 2">
    <name type="scientific">Veronia nyctiphanis</name>
    <dbReference type="NCBI Taxonomy" id="1278244"/>
    <lineage>
        <taxon>Bacteria</taxon>
        <taxon>Pseudomonadati</taxon>
        <taxon>Pseudomonadota</taxon>
        <taxon>Gammaproteobacteria</taxon>
        <taxon>Vibrionales</taxon>
        <taxon>Vibrionaceae</taxon>
        <taxon>Veronia</taxon>
    </lineage>
</organism>
<dbReference type="EMBL" id="PEIB01000040">
    <property type="protein sequence ID" value="RXJ71143.1"/>
    <property type="molecule type" value="Genomic_DNA"/>
</dbReference>
<dbReference type="PANTHER" id="PTHR13812:SF19">
    <property type="entry name" value="KETIMINE REDUCTASE MU-CRYSTALLIN"/>
    <property type="match status" value="1"/>
</dbReference>
<comment type="caution">
    <text evidence="1">The sequence shown here is derived from an EMBL/GenBank/DDBJ whole genome shotgun (WGS) entry which is preliminary data.</text>
</comment>
<protein>
    <submittedName>
        <fullName evidence="1">Ornithine cyclodeaminase</fullName>
    </submittedName>
</protein>
<dbReference type="Proteomes" id="UP000290287">
    <property type="component" value="Unassembled WGS sequence"/>
</dbReference>
<name>A0A4Q0YL52_9GAMM</name>
<dbReference type="Pfam" id="PF02423">
    <property type="entry name" value="OCD_Mu_crystall"/>
    <property type="match status" value="1"/>
</dbReference>
<dbReference type="InterPro" id="IPR036291">
    <property type="entry name" value="NAD(P)-bd_dom_sf"/>
</dbReference>
<reference evidence="1 2" key="1">
    <citation type="submission" date="2017-10" db="EMBL/GenBank/DDBJ databases">
        <title>Nyctiphanis sp. nov., isolated from the stomach of the euphausiid Nyctiphanes simplex (Hansen, 1911) in the Gulf of California.</title>
        <authorList>
            <person name="Gomez-Gil B."/>
            <person name="Aguilar-Mendez M."/>
            <person name="Lopez-Cortes A."/>
            <person name="Gomez-Gutierrez J."/>
            <person name="Roque A."/>
            <person name="Lang E."/>
            <person name="Gonzalez-Castillo A."/>
        </authorList>
    </citation>
    <scope>NUCLEOTIDE SEQUENCE [LARGE SCALE GENOMIC DNA]</scope>
    <source>
        <strain evidence="1 2">CAIM 600</strain>
    </source>
</reference>
<evidence type="ECO:0000313" key="1">
    <source>
        <dbReference type="EMBL" id="RXJ71143.1"/>
    </source>
</evidence>
<dbReference type="InterPro" id="IPR003462">
    <property type="entry name" value="ODC_Mu_crystall"/>
</dbReference>
<dbReference type="RefSeq" id="WP_129123982.1">
    <property type="nucleotide sequence ID" value="NZ_PEIB01000040.1"/>
</dbReference>
<sequence>MSAGEGSLTFTIGAELATSQSIGFRVYDTYPNRNGTDTDQTVAVYSSVESKLKGLIVGSRLGVIRTAAINGYAMSMMSSEQAETICLIGAGHHAYYQLKAALTVRNPKKVILFNRTQEKANTLRDRIIREYKNKFDCVVIDEVEEGVKTADIIICATSSPKPILDASWIKDGAYLSSIGPKFADRHELPKNIRQRASVIVTDALDQLQSYSKPHFLGDTSDVVSLETFDAPNNPTGYHVFLSSGRSGTEVVVGDRIIDYLNHQQ</sequence>
<dbReference type="OrthoDB" id="9809203at2"/>
<dbReference type="SUPFAM" id="SSF51735">
    <property type="entry name" value="NAD(P)-binding Rossmann-fold domains"/>
    <property type="match status" value="1"/>
</dbReference>
<dbReference type="AlphaFoldDB" id="A0A4Q0YL52"/>
<dbReference type="Gene3D" id="3.40.50.720">
    <property type="entry name" value="NAD(P)-binding Rossmann-like Domain"/>
    <property type="match status" value="1"/>
</dbReference>
<evidence type="ECO:0000313" key="2">
    <source>
        <dbReference type="Proteomes" id="UP000290287"/>
    </source>
</evidence>
<dbReference type="PANTHER" id="PTHR13812">
    <property type="entry name" value="KETIMINE REDUCTASE MU-CRYSTALLIN"/>
    <property type="match status" value="1"/>
</dbReference>
<dbReference type="GO" id="GO:0005737">
    <property type="term" value="C:cytoplasm"/>
    <property type="evidence" value="ECO:0007669"/>
    <property type="project" value="TreeGrafter"/>
</dbReference>
<gene>
    <name evidence="1" type="ORF">CS022_21620</name>
</gene>
<proteinExistence type="predicted"/>
<keyword evidence="2" id="KW-1185">Reference proteome</keyword>
<accession>A0A4Q0YL52</accession>